<evidence type="ECO:0000313" key="2">
    <source>
        <dbReference type="EnsemblPlants" id="TuG1812G0700003615.01.T01.cds338470"/>
    </source>
</evidence>
<keyword evidence="1" id="KW-1133">Transmembrane helix</keyword>
<organism evidence="2 3">
    <name type="scientific">Triticum urartu</name>
    <name type="common">Red wild einkorn</name>
    <name type="synonym">Crithodium urartu</name>
    <dbReference type="NCBI Taxonomy" id="4572"/>
    <lineage>
        <taxon>Eukaryota</taxon>
        <taxon>Viridiplantae</taxon>
        <taxon>Streptophyta</taxon>
        <taxon>Embryophyta</taxon>
        <taxon>Tracheophyta</taxon>
        <taxon>Spermatophyta</taxon>
        <taxon>Magnoliopsida</taxon>
        <taxon>Liliopsida</taxon>
        <taxon>Poales</taxon>
        <taxon>Poaceae</taxon>
        <taxon>BOP clade</taxon>
        <taxon>Pooideae</taxon>
        <taxon>Triticodae</taxon>
        <taxon>Triticeae</taxon>
        <taxon>Triticinae</taxon>
        <taxon>Triticum</taxon>
    </lineage>
</organism>
<reference evidence="2" key="3">
    <citation type="submission" date="2022-06" db="UniProtKB">
        <authorList>
            <consortium name="EnsemblPlants"/>
        </authorList>
    </citation>
    <scope>IDENTIFICATION</scope>
</reference>
<dbReference type="Gramene" id="TuG1812G0700003615.01.T01">
    <property type="protein sequence ID" value="TuG1812G0700003615.01.T01.cds338470"/>
    <property type="gene ID" value="TuG1812G0700003615.01"/>
</dbReference>
<keyword evidence="1" id="KW-0812">Transmembrane</keyword>
<dbReference type="EnsemblPlants" id="TuG1812G0700003615.01.T01">
    <property type="protein sequence ID" value="TuG1812G0700003615.01.T01.cds338470"/>
    <property type="gene ID" value="TuG1812G0700003615.01"/>
</dbReference>
<reference evidence="2" key="2">
    <citation type="submission" date="2018-03" db="EMBL/GenBank/DDBJ databases">
        <title>The Triticum urartu genome reveals the dynamic nature of wheat genome evolution.</title>
        <authorList>
            <person name="Ling H."/>
            <person name="Ma B."/>
            <person name="Shi X."/>
            <person name="Liu H."/>
            <person name="Dong L."/>
            <person name="Sun H."/>
            <person name="Cao Y."/>
            <person name="Gao Q."/>
            <person name="Zheng S."/>
            <person name="Li Y."/>
            <person name="Yu Y."/>
            <person name="Du H."/>
            <person name="Qi M."/>
            <person name="Li Y."/>
            <person name="Yu H."/>
            <person name="Cui Y."/>
            <person name="Wang N."/>
            <person name="Chen C."/>
            <person name="Wu H."/>
            <person name="Zhao Y."/>
            <person name="Zhang J."/>
            <person name="Li Y."/>
            <person name="Zhou W."/>
            <person name="Zhang B."/>
            <person name="Hu W."/>
            <person name="Eijk M."/>
            <person name="Tang J."/>
            <person name="Witsenboer H."/>
            <person name="Zhao S."/>
            <person name="Li Z."/>
            <person name="Zhang A."/>
            <person name="Wang D."/>
            <person name="Liang C."/>
        </authorList>
    </citation>
    <scope>NUCLEOTIDE SEQUENCE [LARGE SCALE GENOMIC DNA]</scope>
    <source>
        <strain evidence="2">cv. G1812</strain>
    </source>
</reference>
<protein>
    <submittedName>
        <fullName evidence="2">Uncharacterized protein</fullName>
    </submittedName>
</protein>
<proteinExistence type="predicted"/>
<evidence type="ECO:0000313" key="3">
    <source>
        <dbReference type="Proteomes" id="UP000015106"/>
    </source>
</evidence>
<sequence length="129" mass="13919">RTSACRCVWGSRGTGAAGVAAHFAGGPRPSPVYFCVLLFAFHCPVRVLWGGGDFLFFSVPKILNQSLADTIDRSLDRLGLRIHGGLYLFLGSVSPMGWPWWMAAAVMADRGRSGGGASHQHCTNPNLDW</sequence>
<keyword evidence="3" id="KW-1185">Reference proteome</keyword>
<evidence type="ECO:0000256" key="1">
    <source>
        <dbReference type="SAM" id="Phobius"/>
    </source>
</evidence>
<accession>A0A8R7R5Y7</accession>
<keyword evidence="1" id="KW-0472">Membrane</keyword>
<feature type="transmembrane region" description="Helical" evidence="1">
    <location>
        <begin position="78"/>
        <end position="101"/>
    </location>
</feature>
<dbReference type="AlphaFoldDB" id="A0A8R7R5Y7"/>
<name>A0A8R7R5Y7_TRIUA</name>
<dbReference type="Proteomes" id="UP000015106">
    <property type="component" value="Chromosome 7"/>
</dbReference>
<reference evidence="3" key="1">
    <citation type="journal article" date="2013" name="Nature">
        <title>Draft genome of the wheat A-genome progenitor Triticum urartu.</title>
        <authorList>
            <person name="Ling H.Q."/>
            <person name="Zhao S."/>
            <person name="Liu D."/>
            <person name="Wang J."/>
            <person name="Sun H."/>
            <person name="Zhang C."/>
            <person name="Fan H."/>
            <person name="Li D."/>
            <person name="Dong L."/>
            <person name="Tao Y."/>
            <person name="Gao C."/>
            <person name="Wu H."/>
            <person name="Li Y."/>
            <person name="Cui Y."/>
            <person name="Guo X."/>
            <person name="Zheng S."/>
            <person name="Wang B."/>
            <person name="Yu K."/>
            <person name="Liang Q."/>
            <person name="Yang W."/>
            <person name="Lou X."/>
            <person name="Chen J."/>
            <person name="Feng M."/>
            <person name="Jian J."/>
            <person name="Zhang X."/>
            <person name="Luo G."/>
            <person name="Jiang Y."/>
            <person name="Liu J."/>
            <person name="Wang Z."/>
            <person name="Sha Y."/>
            <person name="Zhang B."/>
            <person name="Wu H."/>
            <person name="Tang D."/>
            <person name="Shen Q."/>
            <person name="Xue P."/>
            <person name="Zou S."/>
            <person name="Wang X."/>
            <person name="Liu X."/>
            <person name="Wang F."/>
            <person name="Yang Y."/>
            <person name="An X."/>
            <person name="Dong Z."/>
            <person name="Zhang K."/>
            <person name="Zhang X."/>
            <person name="Luo M.C."/>
            <person name="Dvorak J."/>
            <person name="Tong Y."/>
            <person name="Wang J."/>
            <person name="Yang H."/>
            <person name="Li Z."/>
            <person name="Wang D."/>
            <person name="Zhang A."/>
            <person name="Wang J."/>
        </authorList>
    </citation>
    <scope>NUCLEOTIDE SEQUENCE</scope>
    <source>
        <strain evidence="3">cv. G1812</strain>
    </source>
</reference>